<dbReference type="EMBL" id="SHOA02000015">
    <property type="protein sequence ID" value="TDH71852.1"/>
    <property type="molecule type" value="Genomic_DNA"/>
</dbReference>
<dbReference type="Gene3D" id="3.40.50.980">
    <property type="match status" value="1"/>
</dbReference>
<gene>
    <name evidence="1" type="ORF">CCR75_009066</name>
</gene>
<protein>
    <submittedName>
        <fullName evidence="1">Uncharacterized protein</fullName>
    </submittedName>
</protein>
<dbReference type="InterPro" id="IPR020845">
    <property type="entry name" value="AMP-binding_CS"/>
</dbReference>
<dbReference type="GeneID" id="94352783"/>
<organism evidence="1 2">
    <name type="scientific">Bremia lactucae</name>
    <name type="common">Lettuce downy mildew</name>
    <dbReference type="NCBI Taxonomy" id="4779"/>
    <lineage>
        <taxon>Eukaryota</taxon>
        <taxon>Sar</taxon>
        <taxon>Stramenopiles</taxon>
        <taxon>Oomycota</taxon>
        <taxon>Peronosporomycetes</taxon>
        <taxon>Peronosporales</taxon>
        <taxon>Peronosporaceae</taxon>
        <taxon>Bremia</taxon>
    </lineage>
</organism>
<dbReference type="Proteomes" id="UP000294530">
    <property type="component" value="Unassembled WGS sequence"/>
</dbReference>
<name>A0A976IHE6_BRELC</name>
<dbReference type="OrthoDB" id="10253869at2759"/>
<dbReference type="KEGG" id="blac:94352783"/>
<sequence length="30" mass="3164">MLPFSSGTTGNPKDVMLSATNFVMLSKSAM</sequence>
<evidence type="ECO:0000313" key="1">
    <source>
        <dbReference type="EMBL" id="TDH71852.1"/>
    </source>
</evidence>
<proteinExistence type="predicted"/>
<comment type="caution">
    <text evidence="1">The sequence shown here is derived from an EMBL/GenBank/DDBJ whole genome shotgun (WGS) entry which is preliminary data.</text>
</comment>
<accession>A0A976IHE6</accession>
<evidence type="ECO:0000313" key="2">
    <source>
        <dbReference type="Proteomes" id="UP000294530"/>
    </source>
</evidence>
<reference evidence="1 2" key="1">
    <citation type="journal article" date="2021" name="Genome Biol.">
        <title>AFLAP: assembly-free linkage analysis pipeline using k-mers from genome sequencing data.</title>
        <authorList>
            <person name="Fletcher K."/>
            <person name="Zhang L."/>
            <person name="Gil J."/>
            <person name="Han R."/>
            <person name="Cavanaugh K."/>
            <person name="Michelmore R."/>
        </authorList>
    </citation>
    <scope>NUCLEOTIDE SEQUENCE [LARGE SCALE GENOMIC DNA]</scope>
    <source>
        <strain evidence="1 2">SF5</strain>
    </source>
</reference>
<dbReference type="RefSeq" id="XP_067821351.1">
    <property type="nucleotide sequence ID" value="XM_067967112.1"/>
</dbReference>
<dbReference type="PROSITE" id="PS00455">
    <property type="entry name" value="AMP_BINDING"/>
    <property type="match status" value="1"/>
</dbReference>
<dbReference type="AlphaFoldDB" id="A0A976IHE6"/>
<dbReference type="SUPFAM" id="SSF56801">
    <property type="entry name" value="Acetyl-CoA synthetase-like"/>
    <property type="match status" value="1"/>
</dbReference>
<keyword evidence="2" id="KW-1185">Reference proteome</keyword>